<feature type="domain" description="C2H2-type" evidence="11">
    <location>
        <begin position="274"/>
        <end position="304"/>
    </location>
</feature>
<feature type="domain" description="C2H2-type" evidence="11">
    <location>
        <begin position="99"/>
        <end position="129"/>
    </location>
</feature>
<reference evidence="12 13" key="1">
    <citation type="journal article" date="2019" name="J. Hered.">
        <title>An Improved Genome Assembly for Drosophila navojoa, the Basal Species in the mojavensis Cluster.</title>
        <authorList>
            <person name="Vanderlinde T."/>
            <person name="Dupim E.G."/>
            <person name="Nazario-Yepiz N.O."/>
            <person name="Carvalho A.B."/>
        </authorList>
    </citation>
    <scope>NUCLEOTIDE SEQUENCE [LARGE SCALE GENOMIC DNA]</scope>
    <source>
        <strain evidence="12">Navoj_Jal97</strain>
        <tissue evidence="12">Whole organism</tissue>
    </source>
</reference>
<dbReference type="Pfam" id="PF00096">
    <property type="entry name" value="zf-C2H2"/>
    <property type="match status" value="4"/>
</dbReference>
<feature type="coiled-coil region" evidence="9">
    <location>
        <begin position="363"/>
        <end position="390"/>
    </location>
</feature>
<dbReference type="KEGG" id="dnv:108655760"/>
<evidence type="ECO:0000256" key="4">
    <source>
        <dbReference type="ARBA" id="ARBA00022833"/>
    </source>
</evidence>
<comment type="subcellular location">
    <subcellularLocation>
        <location evidence="1">Nucleus</location>
    </subcellularLocation>
</comment>
<dbReference type="InterPro" id="IPR036236">
    <property type="entry name" value="Znf_C2H2_sf"/>
</dbReference>
<dbReference type="SMART" id="SM00355">
    <property type="entry name" value="ZnF_C2H2"/>
    <property type="match status" value="9"/>
</dbReference>
<keyword evidence="4" id="KW-0862">Zinc</keyword>
<gene>
    <name evidence="12" type="ORF">AWZ03_009948</name>
</gene>
<feature type="region of interest" description="Disordered" evidence="10">
    <location>
        <begin position="295"/>
        <end position="338"/>
    </location>
</feature>
<dbReference type="InterPro" id="IPR051061">
    <property type="entry name" value="Zinc_finger_trans_reg"/>
</dbReference>
<evidence type="ECO:0000256" key="6">
    <source>
        <dbReference type="ARBA" id="ARBA00023163"/>
    </source>
</evidence>
<protein>
    <recommendedName>
        <fullName evidence="11">C2H2-type domain-containing protein</fullName>
    </recommendedName>
</protein>
<evidence type="ECO:0000256" key="10">
    <source>
        <dbReference type="SAM" id="MobiDB-lite"/>
    </source>
</evidence>
<dbReference type="PROSITE" id="PS50157">
    <property type="entry name" value="ZINC_FINGER_C2H2_2"/>
    <property type="match status" value="8"/>
</dbReference>
<dbReference type="OrthoDB" id="2687452at2759"/>
<dbReference type="PANTHER" id="PTHR46179">
    <property type="entry name" value="ZINC FINGER PROTEIN"/>
    <property type="match status" value="1"/>
</dbReference>
<feature type="domain" description="C2H2-type" evidence="11">
    <location>
        <begin position="130"/>
        <end position="158"/>
    </location>
</feature>
<keyword evidence="2" id="KW-0479">Metal-binding</keyword>
<accession>A0A484B4N0</accession>
<evidence type="ECO:0000313" key="13">
    <source>
        <dbReference type="Proteomes" id="UP000295192"/>
    </source>
</evidence>
<evidence type="ECO:0000256" key="2">
    <source>
        <dbReference type="ARBA" id="ARBA00022723"/>
    </source>
</evidence>
<dbReference type="InterPro" id="IPR013087">
    <property type="entry name" value="Znf_C2H2_type"/>
</dbReference>
<feature type="domain" description="C2H2-type" evidence="11">
    <location>
        <begin position="34"/>
        <end position="63"/>
    </location>
</feature>
<dbReference type="AlphaFoldDB" id="A0A484B4N0"/>
<dbReference type="EMBL" id="LSRL02000141">
    <property type="protein sequence ID" value="TDG43648.1"/>
    <property type="molecule type" value="Genomic_DNA"/>
</dbReference>
<dbReference type="OMA" id="YTKHCRD"/>
<dbReference type="GO" id="GO:0006357">
    <property type="term" value="P:regulation of transcription by RNA polymerase II"/>
    <property type="evidence" value="ECO:0007669"/>
    <property type="project" value="TreeGrafter"/>
</dbReference>
<dbReference type="GO" id="GO:0005634">
    <property type="term" value="C:nucleus"/>
    <property type="evidence" value="ECO:0007669"/>
    <property type="project" value="UniProtKB-SubCell"/>
</dbReference>
<sequence length="392" mass="45956">MAPVEKITSDSDLDVVLEEFKTKQARRNSTGPKYTCSISGCNESFKRLDQLDRHEYHHTGIKKHACSYEGCDKTYSILTHLKRHLRSTHERPAEPQKTVKCSLPQCNKMFISTSNMTRHLREAHESPREYDCRFCSLKFRQKMKLRRHEIIRHTQEFPFRCEKCCRGFCQKWQQESHQRSCRLYSCPQCELKFEKWTLYTKHCRETLHRGERHKCEHCDKSYDRPSALSAHIAAKHPADAESTFTCTEPGCNRSYSYERNLRQHILTSHTGRRFECLAVGCQRCFSSAQNLSKHLLRDHTDKERQPAKEKETPDSNAERAPAKSRKRRRDAGKSARSQLSKLSCLVLDKEIDKQVRLRQPSALTSVAKELQEKHDEEQELEQLLEQTLEDDS</sequence>
<keyword evidence="7" id="KW-0539">Nucleus</keyword>
<keyword evidence="6" id="KW-0804">Transcription</keyword>
<keyword evidence="3 8" id="KW-0863">Zinc-finger</keyword>
<name>A0A484B4N0_DRONA</name>
<feature type="domain" description="C2H2-type" evidence="11">
    <location>
        <begin position="213"/>
        <end position="241"/>
    </location>
</feature>
<feature type="compositionally biased region" description="Basic and acidic residues" evidence="10">
    <location>
        <begin position="295"/>
        <end position="321"/>
    </location>
</feature>
<dbReference type="Proteomes" id="UP000295192">
    <property type="component" value="Unassembled WGS sequence"/>
</dbReference>
<comment type="caution">
    <text evidence="12">The sequence shown here is derived from an EMBL/GenBank/DDBJ whole genome shotgun (WGS) entry which is preliminary data.</text>
</comment>
<evidence type="ECO:0000259" key="11">
    <source>
        <dbReference type="PROSITE" id="PS50157"/>
    </source>
</evidence>
<feature type="domain" description="C2H2-type" evidence="11">
    <location>
        <begin position="184"/>
        <end position="213"/>
    </location>
</feature>
<evidence type="ECO:0000256" key="1">
    <source>
        <dbReference type="ARBA" id="ARBA00004123"/>
    </source>
</evidence>
<feature type="domain" description="C2H2-type" evidence="11">
    <location>
        <begin position="64"/>
        <end position="94"/>
    </location>
</feature>
<dbReference type="PANTHER" id="PTHR46179:SF13">
    <property type="entry name" value="C2H2-TYPE DOMAIN-CONTAINING PROTEIN"/>
    <property type="match status" value="1"/>
</dbReference>
<evidence type="ECO:0000313" key="12">
    <source>
        <dbReference type="EMBL" id="TDG43648.1"/>
    </source>
</evidence>
<keyword evidence="5" id="KW-0805">Transcription regulation</keyword>
<proteinExistence type="predicted"/>
<evidence type="ECO:0000256" key="9">
    <source>
        <dbReference type="SAM" id="Coils"/>
    </source>
</evidence>
<dbReference type="PROSITE" id="PS00028">
    <property type="entry name" value="ZINC_FINGER_C2H2_1"/>
    <property type="match status" value="8"/>
</dbReference>
<dbReference type="Gene3D" id="3.30.160.60">
    <property type="entry name" value="Classic Zinc Finger"/>
    <property type="match status" value="6"/>
</dbReference>
<dbReference type="STRING" id="7232.A0A484B4N0"/>
<evidence type="ECO:0000256" key="7">
    <source>
        <dbReference type="ARBA" id="ARBA00023242"/>
    </source>
</evidence>
<feature type="domain" description="C2H2-type" evidence="11">
    <location>
        <begin position="244"/>
        <end position="274"/>
    </location>
</feature>
<dbReference type="GO" id="GO:0008270">
    <property type="term" value="F:zinc ion binding"/>
    <property type="evidence" value="ECO:0007669"/>
    <property type="project" value="UniProtKB-KW"/>
</dbReference>
<evidence type="ECO:0000256" key="8">
    <source>
        <dbReference type="PROSITE-ProRule" id="PRU00042"/>
    </source>
</evidence>
<organism evidence="12 13">
    <name type="scientific">Drosophila navojoa</name>
    <name type="common">Fruit fly</name>
    <dbReference type="NCBI Taxonomy" id="7232"/>
    <lineage>
        <taxon>Eukaryota</taxon>
        <taxon>Metazoa</taxon>
        <taxon>Ecdysozoa</taxon>
        <taxon>Arthropoda</taxon>
        <taxon>Hexapoda</taxon>
        <taxon>Insecta</taxon>
        <taxon>Pterygota</taxon>
        <taxon>Neoptera</taxon>
        <taxon>Endopterygota</taxon>
        <taxon>Diptera</taxon>
        <taxon>Brachycera</taxon>
        <taxon>Muscomorpha</taxon>
        <taxon>Ephydroidea</taxon>
        <taxon>Drosophilidae</taxon>
        <taxon>Drosophila</taxon>
    </lineage>
</organism>
<evidence type="ECO:0000256" key="5">
    <source>
        <dbReference type="ARBA" id="ARBA00023015"/>
    </source>
</evidence>
<evidence type="ECO:0000256" key="3">
    <source>
        <dbReference type="ARBA" id="ARBA00022771"/>
    </source>
</evidence>
<dbReference type="SUPFAM" id="SSF57667">
    <property type="entry name" value="beta-beta-alpha zinc fingers"/>
    <property type="match status" value="4"/>
</dbReference>
<keyword evidence="13" id="KW-1185">Reference proteome</keyword>
<keyword evidence="9" id="KW-0175">Coiled coil</keyword>